<name>A0A6P6Y5I9_DERPT</name>
<organism evidence="1 2">
    <name type="scientific">Dermatophagoides pteronyssinus</name>
    <name type="common">European house dust mite</name>
    <dbReference type="NCBI Taxonomy" id="6956"/>
    <lineage>
        <taxon>Eukaryota</taxon>
        <taxon>Metazoa</taxon>
        <taxon>Ecdysozoa</taxon>
        <taxon>Arthropoda</taxon>
        <taxon>Chelicerata</taxon>
        <taxon>Arachnida</taxon>
        <taxon>Acari</taxon>
        <taxon>Acariformes</taxon>
        <taxon>Sarcoptiformes</taxon>
        <taxon>Astigmata</taxon>
        <taxon>Psoroptidia</taxon>
        <taxon>Analgoidea</taxon>
        <taxon>Pyroglyphidae</taxon>
        <taxon>Dermatophagoidinae</taxon>
        <taxon>Dermatophagoides</taxon>
    </lineage>
</organism>
<sequence>MQYDTFCSFVSLVWLFSVWLSGCVSDELSGVASKVMITSSSASSSSYRSSSLPPYPVSFYWSEDKYPNPRDDPFGCRQPRSSLLCDPDQILDANQAQLIRDLLEQNRRSTKCFCEKCPSGEAGIKVAVALARNIDDTQYGDSSSQQFADHLRQKWRYSLCNDSLLLLMIQSYPAPKSSITTSLGRIAERLFPHQFFAEIVQNISITATTTTSNNGLGVNVVHGDNHFQLLRSMLTAITDHVEQIADPSIYQRDDHQLLAMSAVSDTGSRNSNTAIIIVAVTTGFIFFLALIVGTILIVKRRFQQEPDSELPEMDPPLGYQMVPNTARKSLVPVTVDDDDHDEIDHDNNNDNDHNDSNNDEPPPTHILGDEMTPRS</sequence>
<gene>
    <name evidence="2" type="primary">LOC113794815</name>
</gene>
<accession>A0A6P6Y5I9</accession>
<dbReference type="InterPro" id="IPR033438">
    <property type="entry name" value="MOLO1"/>
</dbReference>
<dbReference type="OMA" id="NGGMEYE"/>
<dbReference type="AlphaFoldDB" id="A0A6P6Y5I9"/>
<dbReference type="KEGG" id="dpte:113794815"/>
<keyword evidence="1" id="KW-1185">Reference proteome</keyword>
<dbReference type="InParanoid" id="A0A6P6Y5I9"/>
<dbReference type="Gene3D" id="3.10.310.50">
    <property type="match status" value="1"/>
</dbReference>
<reference evidence="2" key="1">
    <citation type="submission" date="2025-08" db="UniProtKB">
        <authorList>
            <consortium name="RefSeq"/>
        </authorList>
    </citation>
    <scope>IDENTIFICATION</scope>
    <source>
        <strain evidence="2">Airmid</strain>
    </source>
</reference>
<dbReference type="Pfam" id="PF17175">
    <property type="entry name" value="MOLO1"/>
    <property type="match status" value="1"/>
</dbReference>
<dbReference type="Proteomes" id="UP000515146">
    <property type="component" value="Unplaced"/>
</dbReference>
<proteinExistence type="predicted"/>
<dbReference type="RefSeq" id="XP_027200757.1">
    <property type="nucleotide sequence ID" value="XM_027344956.1"/>
</dbReference>
<dbReference type="GO" id="GO:0005892">
    <property type="term" value="C:acetylcholine-gated channel complex"/>
    <property type="evidence" value="ECO:0007669"/>
    <property type="project" value="InterPro"/>
</dbReference>
<dbReference type="PANTHER" id="PTHR33748:SF5">
    <property type="entry name" value="GROUND-LIKE DOMAIN-CONTAINING PROTEIN"/>
    <property type="match status" value="1"/>
</dbReference>
<dbReference type="PANTHER" id="PTHR33748">
    <property type="entry name" value="PROTEIN CBG04600"/>
    <property type="match status" value="1"/>
</dbReference>
<dbReference type="OrthoDB" id="6499708at2759"/>
<evidence type="ECO:0000313" key="2">
    <source>
        <dbReference type="RefSeq" id="XP_027200757.1"/>
    </source>
</evidence>
<evidence type="ECO:0000313" key="1">
    <source>
        <dbReference type="Proteomes" id="UP000515146"/>
    </source>
</evidence>
<protein>
    <submittedName>
        <fullName evidence="2">Uncharacterized protein LOC113794815</fullName>
    </submittedName>
</protein>